<evidence type="ECO:0000313" key="1">
    <source>
        <dbReference type="EMBL" id="CUM62241.1"/>
    </source>
</evidence>
<dbReference type="AlphaFoldDB" id="A0A1J1JNE1"/>
<dbReference type="EMBL" id="LO018304">
    <property type="protein sequence ID" value="CUM62241.1"/>
    <property type="molecule type" value="Genomic_DNA"/>
</dbReference>
<gene>
    <name evidence="1" type="ORF">PLAM_4276</name>
</gene>
<dbReference type="RefSeq" id="WP_027248811.1">
    <property type="nucleotide sequence ID" value="NZ_CAJCFV010000069.1"/>
</dbReference>
<protein>
    <recommendedName>
        <fullName evidence="2">Aspartyl protease</fullName>
    </recommendedName>
</protein>
<accession>A0A1J1JNE1</accession>
<organism evidence="1">
    <name type="scientific">Planktothrix agardhii</name>
    <name type="common">Oscillatoria agardhii</name>
    <dbReference type="NCBI Taxonomy" id="1160"/>
    <lineage>
        <taxon>Bacteria</taxon>
        <taxon>Bacillati</taxon>
        <taxon>Cyanobacteriota</taxon>
        <taxon>Cyanophyceae</taxon>
        <taxon>Oscillatoriophycideae</taxon>
        <taxon>Oscillatoriales</taxon>
        <taxon>Microcoleaceae</taxon>
        <taxon>Planktothrix</taxon>
    </lineage>
</organism>
<reference evidence="1" key="1">
    <citation type="submission" date="2015-09" db="EMBL/GenBank/DDBJ databases">
        <authorList>
            <person name="Jackson K.R."/>
            <person name="Lunt B.L."/>
            <person name="Fisher J.N.B."/>
            <person name="Gardner A.V."/>
            <person name="Bailey M.E."/>
            <person name="Deus L.M."/>
            <person name="Earl A.S."/>
            <person name="Gibby P.D."/>
            <person name="Hartmann K.A."/>
            <person name="Liu J.E."/>
            <person name="Manci A.M."/>
            <person name="Nielsen D.A."/>
            <person name="Solomon M.B."/>
            <person name="Breakwell D.P."/>
            <person name="Burnett S.H."/>
            <person name="Grose J.H."/>
        </authorList>
    </citation>
    <scope>NUCLEOTIDE SEQUENCE</scope>
    <source>
        <strain evidence="1">7805</strain>
    </source>
</reference>
<sequence>MIAGTFGENGQLFFEIELIATHGESFPVEVLFDTGFTTGWLAINSQDLQALQWSLIAPQVEMQTARGDEFFDIYEGKVILDGKEFIIPVHVGDELPEILIGSQWLEMMELVVNKYRGILTLDMVNSM</sequence>
<name>A0A1J1JNE1_PLAAG</name>
<proteinExistence type="predicted"/>
<evidence type="ECO:0008006" key="2">
    <source>
        <dbReference type="Google" id="ProtNLM"/>
    </source>
</evidence>